<feature type="compositionally biased region" description="Basic and acidic residues" evidence="1">
    <location>
        <begin position="165"/>
        <end position="175"/>
    </location>
</feature>
<gene>
    <name evidence="2" type="ORF">Tci_023885</name>
</gene>
<reference evidence="2" key="1">
    <citation type="journal article" date="2019" name="Sci. Rep.">
        <title>Draft genome of Tanacetum cinerariifolium, the natural source of mosquito coil.</title>
        <authorList>
            <person name="Yamashiro T."/>
            <person name="Shiraishi A."/>
            <person name="Satake H."/>
            <person name="Nakayama K."/>
        </authorList>
    </citation>
    <scope>NUCLEOTIDE SEQUENCE</scope>
</reference>
<name>A0A6L2KTD2_TANCI</name>
<proteinExistence type="predicted"/>
<evidence type="ECO:0000256" key="1">
    <source>
        <dbReference type="SAM" id="MobiDB-lite"/>
    </source>
</evidence>
<dbReference type="EMBL" id="BKCJ010002937">
    <property type="protein sequence ID" value="GEU51907.1"/>
    <property type="molecule type" value="Genomic_DNA"/>
</dbReference>
<accession>A0A6L2KTD2</accession>
<dbReference type="AlphaFoldDB" id="A0A6L2KTD2"/>
<feature type="region of interest" description="Disordered" evidence="1">
    <location>
        <begin position="165"/>
        <end position="186"/>
    </location>
</feature>
<protein>
    <submittedName>
        <fullName evidence="2">Uncharacterized protein</fullName>
    </submittedName>
</protein>
<evidence type="ECO:0000313" key="2">
    <source>
        <dbReference type="EMBL" id="GEU51907.1"/>
    </source>
</evidence>
<sequence length="320" mass="35074">MTTSSNVATNMQIPTANVATDVTVSPMGLISSVPTSYAKLVTSEKSKKSVNFHTLITLAGNGAEVTVSEDGLSAIITKLGNPLMLDLYTSDMSMQSLGRSSYARAMIELQADDEYPRNIGLDVVKNLKKAGQVPRGVSVGTKVGFKPVKQVYKAISKKNSAFTSENKKKDVKASKEGGSSKLASKEVNSSGSSFWNVESSSINTIPIVNKINKIEKLIIEGKVTLVDDEGKHLKKVDYSGDKNSDDEVESVDNEIESFLASKRVGYGTNSLLEQWRHTYENVDYDYDAYDDDMYEGQEIPDNIQSLCDRIDIKVRGRKNK</sequence>
<comment type="caution">
    <text evidence="2">The sequence shown here is derived from an EMBL/GenBank/DDBJ whole genome shotgun (WGS) entry which is preliminary data.</text>
</comment>
<organism evidence="2">
    <name type="scientific">Tanacetum cinerariifolium</name>
    <name type="common">Dalmatian daisy</name>
    <name type="synonym">Chrysanthemum cinerariifolium</name>
    <dbReference type="NCBI Taxonomy" id="118510"/>
    <lineage>
        <taxon>Eukaryota</taxon>
        <taxon>Viridiplantae</taxon>
        <taxon>Streptophyta</taxon>
        <taxon>Embryophyta</taxon>
        <taxon>Tracheophyta</taxon>
        <taxon>Spermatophyta</taxon>
        <taxon>Magnoliopsida</taxon>
        <taxon>eudicotyledons</taxon>
        <taxon>Gunneridae</taxon>
        <taxon>Pentapetalae</taxon>
        <taxon>asterids</taxon>
        <taxon>campanulids</taxon>
        <taxon>Asterales</taxon>
        <taxon>Asteraceae</taxon>
        <taxon>Asteroideae</taxon>
        <taxon>Anthemideae</taxon>
        <taxon>Anthemidinae</taxon>
        <taxon>Tanacetum</taxon>
    </lineage>
</organism>